<dbReference type="SUPFAM" id="SSF52266">
    <property type="entry name" value="SGNH hydrolase"/>
    <property type="match status" value="1"/>
</dbReference>
<evidence type="ECO:0000313" key="2">
    <source>
        <dbReference type="Proteomes" id="UP000886740"/>
    </source>
</evidence>
<sequence>NGGLGANYQEGDVNGIYGAAGFGVKVHRLNAAYQALANSEEYASFTHFIDNNAQFDCQNVYPTEERPAGDYESETEIVGTNGVHPTDVGYWQVAAGIFRALIGLSQ</sequence>
<dbReference type="Proteomes" id="UP000886740">
    <property type="component" value="Unassembled WGS sequence"/>
</dbReference>
<protein>
    <submittedName>
        <fullName evidence="1">Uncharacterized protein</fullName>
    </submittedName>
</protein>
<evidence type="ECO:0000313" key="1">
    <source>
        <dbReference type="EMBL" id="HIX75775.1"/>
    </source>
</evidence>
<dbReference type="EMBL" id="DXEL01000083">
    <property type="protein sequence ID" value="HIX75775.1"/>
    <property type="molecule type" value="Genomic_DNA"/>
</dbReference>
<organism evidence="1 2">
    <name type="scientific">Candidatus Parabacteroides intestinipullorum</name>
    <dbReference type="NCBI Taxonomy" id="2838723"/>
    <lineage>
        <taxon>Bacteria</taxon>
        <taxon>Pseudomonadati</taxon>
        <taxon>Bacteroidota</taxon>
        <taxon>Bacteroidia</taxon>
        <taxon>Bacteroidales</taxon>
        <taxon>Tannerellaceae</taxon>
        <taxon>Parabacteroides</taxon>
    </lineage>
</organism>
<name>A0A9D2BGI1_9BACT</name>
<reference evidence="1" key="2">
    <citation type="submission" date="2021-04" db="EMBL/GenBank/DDBJ databases">
        <authorList>
            <person name="Gilroy R."/>
        </authorList>
    </citation>
    <scope>NUCLEOTIDE SEQUENCE</scope>
    <source>
        <strain evidence="1">ChiGjej6B6-14162</strain>
    </source>
</reference>
<comment type="caution">
    <text evidence="1">The sequence shown here is derived from an EMBL/GenBank/DDBJ whole genome shotgun (WGS) entry which is preliminary data.</text>
</comment>
<reference evidence="1" key="1">
    <citation type="journal article" date="2021" name="PeerJ">
        <title>Extensive microbial diversity within the chicken gut microbiome revealed by metagenomics and culture.</title>
        <authorList>
            <person name="Gilroy R."/>
            <person name="Ravi A."/>
            <person name="Getino M."/>
            <person name="Pursley I."/>
            <person name="Horton D.L."/>
            <person name="Alikhan N.F."/>
            <person name="Baker D."/>
            <person name="Gharbi K."/>
            <person name="Hall N."/>
            <person name="Watson M."/>
            <person name="Adriaenssens E.M."/>
            <person name="Foster-Nyarko E."/>
            <person name="Jarju S."/>
            <person name="Secka A."/>
            <person name="Antonio M."/>
            <person name="Oren A."/>
            <person name="Chaudhuri R.R."/>
            <person name="La Ragione R."/>
            <person name="Hildebrand F."/>
            <person name="Pallen M.J."/>
        </authorList>
    </citation>
    <scope>NUCLEOTIDE SEQUENCE</scope>
    <source>
        <strain evidence="1">ChiGjej6B6-14162</strain>
    </source>
</reference>
<dbReference type="AlphaFoldDB" id="A0A9D2BGI1"/>
<gene>
    <name evidence="1" type="ORF">H9977_12195</name>
</gene>
<accession>A0A9D2BGI1</accession>
<feature type="non-terminal residue" evidence="1">
    <location>
        <position position="1"/>
    </location>
</feature>
<proteinExistence type="predicted"/>